<evidence type="ECO:0000313" key="14">
    <source>
        <dbReference type="Proteomes" id="UP000272942"/>
    </source>
</evidence>
<evidence type="ECO:0000256" key="6">
    <source>
        <dbReference type="ARBA" id="ARBA00023098"/>
    </source>
</evidence>
<organism evidence="15">
    <name type="scientific">Echinostoma caproni</name>
    <dbReference type="NCBI Taxonomy" id="27848"/>
    <lineage>
        <taxon>Eukaryota</taxon>
        <taxon>Metazoa</taxon>
        <taxon>Spiralia</taxon>
        <taxon>Lophotrochozoa</taxon>
        <taxon>Platyhelminthes</taxon>
        <taxon>Trematoda</taxon>
        <taxon>Digenea</taxon>
        <taxon>Plagiorchiida</taxon>
        <taxon>Echinostomata</taxon>
        <taxon>Echinostomatoidea</taxon>
        <taxon>Echinostomatidae</taxon>
        <taxon>Echinostoma</taxon>
    </lineage>
</organism>
<dbReference type="InterPro" id="IPR033177">
    <property type="entry name" value="PSD-B"/>
</dbReference>
<keyword evidence="6" id="KW-0443">Lipid metabolism</keyword>
<comment type="pathway">
    <text evidence="2">Lipid metabolism.</text>
</comment>
<dbReference type="NCBIfam" id="TIGR00163">
    <property type="entry name" value="PS_decarb"/>
    <property type="match status" value="1"/>
</dbReference>
<evidence type="ECO:0000313" key="13">
    <source>
        <dbReference type="EMBL" id="VDP73472.1"/>
    </source>
</evidence>
<comment type="function">
    <text evidence="12">Catalyzes the formation of phosphatidylethanolamine (PtdEtn) from phosphatidylserine (PtdSer). Plays a central role in phospholipid metabolism and in the interorganelle trafficking of phosphatidylserine. May be involved in lipid droplet biogenesis at the endoplasmic reticulum membrane.</text>
</comment>
<keyword evidence="9" id="KW-1208">Phospholipid metabolism</keyword>
<reference evidence="15" key="1">
    <citation type="submission" date="2016-06" db="UniProtKB">
        <authorList>
            <consortium name="WormBaseParasite"/>
        </authorList>
    </citation>
    <scope>IDENTIFICATION</scope>
</reference>
<dbReference type="EMBL" id="UZAN01041578">
    <property type="protein sequence ID" value="VDP73472.1"/>
    <property type="molecule type" value="Genomic_DNA"/>
</dbReference>
<dbReference type="UniPathway" id="UPA00558"/>
<keyword evidence="5" id="KW-0210">Decarboxylase</keyword>
<dbReference type="PANTHER" id="PTHR10067">
    <property type="entry name" value="PHOSPHATIDYLSERINE DECARBOXYLASE"/>
    <property type="match status" value="1"/>
</dbReference>
<name>A0A183ACN6_9TREM</name>
<dbReference type="GO" id="GO:0006646">
    <property type="term" value="P:phosphatidylethanolamine biosynthetic process"/>
    <property type="evidence" value="ECO:0007669"/>
    <property type="project" value="UniProtKB-UniPathway"/>
</dbReference>
<keyword evidence="7" id="KW-0594">Phospholipid biosynthesis</keyword>
<evidence type="ECO:0000256" key="9">
    <source>
        <dbReference type="ARBA" id="ARBA00023264"/>
    </source>
</evidence>
<keyword evidence="8" id="KW-0456">Lyase</keyword>
<comment type="cofactor">
    <cofactor evidence="1">
        <name>pyruvate</name>
        <dbReference type="ChEBI" id="CHEBI:15361"/>
    </cofactor>
</comment>
<dbReference type="Pfam" id="PF02666">
    <property type="entry name" value="PS_Dcarbxylase"/>
    <property type="match status" value="2"/>
</dbReference>
<dbReference type="InterPro" id="IPR003817">
    <property type="entry name" value="PS_Dcarbxylase"/>
</dbReference>
<keyword evidence="4" id="KW-0444">Lipid biosynthesis</keyword>
<evidence type="ECO:0000256" key="12">
    <source>
        <dbReference type="ARBA" id="ARBA00045136"/>
    </source>
</evidence>
<evidence type="ECO:0000256" key="11">
    <source>
        <dbReference type="ARBA" id="ARBA00024326"/>
    </source>
</evidence>
<protein>
    <recommendedName>
        <fullName evidence="3">phosphatidylserine decarboxylase</fullName>
        <ecNumber evidence="3">4.1.1.65</ecNumber>
    </recommendedName>
</protein>
<evidence type="ECO:0000256" key="1">
    <source>
        <dbReference type="ARBA" id="ARBA00001928"/>
    </source>
</evidence>
<reference evidence="13 14" key="2">
    <citation type="submission" date="2018-11" db="EMBL/GenBank/DDBJ databases">
        <authorList>
            <consortium name="Pathogen Informatics"/>
        </authorList>
    </citation>
    <scope>NUCLEOTIDE SEQUENCE [LARGE SCALE GENOMIC DNA]</scope>
    <source>
        <strain evidence="13 14">Egypt</strain>
    </source>
</reference>
<dbReference type="EC" id="4.1.1.65" evidence="3"/>
<evidence type="ECO:0000256" key="2">
    <source>
        <dbReference type="ARBA" id="ARBA00005189"/>
    </source>
</evidence>
<proteinExistence type="predicted"/>
<evidence type="ECO:0000256" key="7">
    <source>
        <dbReference type="ARBA" id="ARBA00023209"/>
    </source>
</evidence>
<evidence type="ECO:0000256" key="8">
    <source>
        <dbReference type="ARBA" id="ARBA00023239"/>
    </source>
</evidence>
<gene>
    <name evidence="13" type="ORF">ECPE_LOCUS4721</name>
</gene>
<dbReference type="OrthoDB" id="4330at2759"/>
<dbReference type="PANTHER" id="PTHR10067:SF6">
    <property type="entry name" value="PHOSPHATIDYLSERINE DECARBOXYLASE PROENZYME, MITOCHONDRIAL"/>
    <property type="match status" value="1"/>
</dbReference>
<sequence>MEEGERKYGVSPADGRVLSCGRIEAGHLEQVKGLFYTLRGLLGPNTWTELEKISNGGTSLNSNLTSGLHPVRSAVDLTVQHRICVTGRGLDYLPVYPSTNVQVNKTSTPVLGRTRQTARSSCAASRSLRLEDYLYAQSLLLGPSGSQFPCDGSSSCLESNSPVWEDDQITDLYHLLVYLAPGDYHRFHSPTDWSIQMRRHFPGKLYSVAPPFVRQLDRLYCTNERVIYVGRWRYGFFAYVAVGATNVGSISVYKDPDLVTNMPIRPKQLARIWPMIQRGPDAETTRTDRGSEADFRDLHFTEQIAQTKGELFGQFNFGSTTPPQGVLTIFISGNNFLFIRN</sequence>
<dbReference type="AlphaFoldDB" id="A0A183ACN6"/>
<dbReference type="WBParaSite" id="ECPE_0000473301-mRNA-1">
    <property type="protein sequence ID" value="ECPE_0000473301-mRNA-1"/>
    <property type="gene ID" value="ECPE_0000473301"/>
</dbReference>
<comment type="pathway">
    <text evidence="11">Phospholipid metabolism; phosphatidylethanolamine biosynthesis.</text>
</comment>
<dbReference type="GO" id="GO:0004609">
    <property type="term" value="F:phosphatidylserine decarboxylase activity"/>
    <property type="evidence" value="ECO:0007669"/>
    <property type="project" value="UniProtKB-EC"/>
</dbReference>
<keyword evidence="10" id="KW-0670">Pyruvate</keyword>
<evidence type="ECO:0000256" key="3">
    <source>
        <dbReference type="ARBA" id="ARBA00012243"/>
    </source>
</evidence>
<evidence type="ECO:0000256" key="4">
    <source>
        <dbReference type="ARBA" id="ARBA00022516"/>
    </source>
</evidence>
<evidence type="ECO:0000313" key="15">
    <source>
        <dbReference type="WBParaSite" id="ECPE_0000473301-mRNA-1"/>
    </source>
</evidence>
<accession>A0A183ACN6</accession>
<dbReference type="Proteomes" id="UP000272942">
    <property type="component" value="Unassembled WGS sequence"/>
</dbReference>
<keyword evidence="14" id="KW-1185">Reference proteome</keyword>
<dbReference type="GO" id="GO:0005739">
    <property type="term" value="C:mitochondrion"/>
    <property type="evidence" value="ECO:0007669"/>
    <property type="project" value="TreeGrafter"/>
</dbReference>
<evidence type="ECO:0000256" key="5">
    <source>
        <dbReference type="ARBA" id="ARBA00022793"/>
    </source>
</evidence>
<evidence type="ECO:0000256" key="10">
    <source>
        <dbReference type="ARBA" id="ARBA00023317"/>
    </source>
</evidence>